<evidence type="ECO:0000313" key="2">
    <source>
        <dbReference type="EMBL" id="QOW59802.1"/>
    </source>
</evidence>
<evidence type="ECO:0000313" key="3">
    <source>
        <dbReference type="Proteomes" id="UP000593915"/>
    </source>
</evidence>
<reference evidence="2 3" key="1">
    <citation type="submission" date="2020-09" db="EMBL/GenBank/DDBJ databases">
        <title>Characterization of Treponema spp. from bovine digital dermatitis in Korea.</title>
        <authorList>
            <person name="Espiritu H.M."/>
            <person name="Cho Y.I."/>
            <person name="Mamuad L."/>
        </authorList>
    </citation>
    <scope>NUCLEOTIDE SEQUENCE [LARGE SCALE GENOMIC DNA]</scope>
    <source>
        <strain evidence="2 3">KS1</strain>
    </source>
</reference>
<feature type="domain" description="6-hydroxymethylpterin diphosphokinase MptE-like" evidence="1">
    <location>
        <begin position="176"/>
        <end position="347"/>
    </location>
</feature>
<accession>A0A7S6WMH9</accession>
<dbReference type="AlphaFoldDB" id="A0A7S6WMH9"/>
<gene>
    <name evidence="2" type="ORF">IFE08_07945</name>
</gene>
<protein>
    <submittedName>
        <fullName evidence="2">DUF115 domain-containing protein</fullName>
    </submittedName>
</protein>
<sequence>MDSGMEKPELISTSSGFSVFYKNKYLYSRYAPKKAILSLIDGITIPPETLVLCVSPLLGYGLSELLKKLPSSSFAAAIEYDKALMDFSLKNIDPSIFKHENFFYARTESVHLFLKKIEKETADKNLKKIIRLDFSAGAALYGDFYKTVEDFTSEYISRFWINKLTLIQFGRNYARNVFKNYIEILKNKDRIKKLKPNSIFKPILTVGAGPSLDGSIKFIEENKNNLFILAVDAAAARLLPKIKPDAIIVLESQYWIQKAFIGLANSKIPIIADLTSNPYAVQTLKGIFTFFFTEYTSSSFFDKLAEKKLLPPLIEPMGSVGLSALSIAKILASPGIPIFHTGLDFSWGTGFTHSKTSYQVNETFSSCTRLKPLYSLSSITGEKIERVTGKNGKKVLTSPNLKNYSEIYKRVFSHTPNIFDIGKHGLLINSNMINENTAKEIIDKANKLNKNKGFHFYESLSQEYHVEIYNVIKTEKEKLLTLKNIFTHKVKASDTEIENLLNSVPYLYLHFADFSKRNLLTANFLNRIRIELEYFLKILYRIQS</sequence>
<dbReference type="EMBL" id="CP061839">
    <property type="protein sequence ID" value="QOW59802.1"/>
    <property type="molecule type" value="Genomic_DNA"/>
</dbReference>
<dbReference type="Proteomes" id="UP000593915">
    <property type="component" value="Chromosome"/>
</dbReference>
<dbReference type="Pfam" id="PF01973">
    <property type="entry name" value="MptE-like"/>
    <property type="match status" value="1"/>
</dbReference>
<dbReference type="PANTHER" id="PTHR41786">
    <property type="entry name" value="MOTILITY ACCESSORY FACTOR MAF"/>
    <property type="match status" value="1"/>
</dbReference>
<dbReference type="InterPro" id="IPR002826">
    <property type="entry name" value="MptE-like"/>
</dbReference>
<name>A0A7S6WMH9_9SPIR</name>
<proteinExistence type="predicted"/>
<dbReference type="PANTHER" id="PTHR41786:SF1">
    <property type="entry name" value="6-HYDROXYMETHYLPTERIN DIPHOSPHOKINASE MPTE-LIKE DOMAIN-CONTAINING PROTEIN"/>
    <property type="match status" value="1"/>
</dbReference>
<evidence type="ECO:0000259" key="1">
    <source>
        <dbReference type="Pfam" id="PF01973"/>
    </source>
</evidence>
<organism evidence="2 3">
    <name type="scientific">Treponema pedis</name>
    <dbReference type="NCBI Taxonomy" id="409322"/>
    <lineage>
        <taxon>Bacteria</taxon>
        <taxon>Pseudomonadati</taxon>
        <taxon>Spirochaetota</taxon>
        <taxon>Spirochaetia</taxon>
        <taxon>Spirochaetales</taxon>
        <taxon>Treponemataceae</taxon>
        <taxon>Treponema</taxon>
    </lineage>
</organism>